<dbReference type="AlphaFoldDB" id="A0A7Y0FNK1"/>
<gene>
    <name evidence="1" type="ORF">HHL22_15200</name>
</gene>
<protein>
    <submittedName>
        <fullName evidence="1">Gliding motility-associated C-terminal domain-containing protein</fullName>
    </submittedName>
</protein>
<dbReference type="Pfam" id="PF13585">
    <property type="entry name" value="CHU_C"/>
    <property type="match status" value="1"/>
</dbReference>
<evidence type="ECO:0000313" key="1">
    <source>
        <dbReference type="EMBL" id="NML66554.1"/>
    </source>
</evidence>
<dbReference type="Proteomes" id="UP000559626">
    <property type="component" value="Unassembled WGS sequence"/>
</dbReference>
<evidence type="ECO:0000313" key="2">
    <source>
        <dbReference type="Proteomes" id="UP000559626"/>
    </source>
</evidence>
<accession>A0A7Y0FNK1</accession>
<dbReference type="EMBL" id="JABBGH010000002">
    <property type="protein sequence ID" value="NML66554.1"/>
    <property type="molecule type" value="Genomic_DNA"/>
</dbReference>
<proteinExistence type="predicted"/>
<reference evidence="1 2" key="1">
    <citation type="submission" date="2020-04" db="EMBL/GenBank/DDBJ databases">
        <title>Hymenobacter polaris sp. nov., isolated from Arctic soil.</title>
        <authorList>
            <person name="Dahal R.H."/>
        </authorList>
    </citation>
    <scope>NUCLEOTIDE SEQUENCE [LARGE SCALE GENOMIC DNA]</scope>
    <source>
        <strain evidence="1 2">RP-2-7</strain>
    </source>
</reference>
<comment type="caution">
    <text evidence="1">The sequence shown here is derived from an EMBL/GenBank/DDBJ whole genome shotgun (WGS) entry which is preliminary data.</text>
</comment>
<keyword evidence="2" id="KW-1185">Reference proteome</keyword>
<dbReference type="RefSeq" id="WP_169532188.1">
    <property type="nucleotide sequence ID" value="NZ_JABBGH010000002.1"/>
</dbReference>
<name>A0A7Y0FNK1_9BACT</name>
<dbReference type="PANTHER" id="PTHR42754">
    <property type="entry name" value="ENDOGLUCANASE"/>
    <property type="match status" value="1"/>
</dbReference>
<dbReference type="PANTHER" id="PTHR42754:SF1">
    <property type="entry name" value="LIPOPROTEIN"/>
    <property type="match status" value="1"/>
</dbReference>
<sequence>MLALSAWAQAPTKVWDRTLGGSNADFPYAIAATTDGGSVVGGYSYSGASGDKTQDINGNNDYWVVKLDASGKKQWDKTYGGNDYDVLRSLQQTKDGGYILGGFAYSSRSGSVSEASKGGADYWIVKLDANGNKQWDRRIGGNDHDLLYALQQTADGGYILGGSSFSKISGDKSANPYGFSGADGWVVKLDANGRKEWDRTLGGTNADELRSIEQTADGGYLAGFSTASPVSGDKTKPSKGGYLDYWVVKLDAQGQVQWDQVVGGPGLDYFVTAHQTRDGGYILGGHTDSEVGGDKTQPNRGGIDYWVVKLDAQGQRQWDQRVGTTVGDTLGGLCQTSDGGYLLGGKTRGGIGGDKTQARRGGYDYWVVKLDASGKQQWDGAFGGTGSEELVSLQQLADGNYLLAGASYSGAGADKSEASRGNADYWVVKITSGAQLAIQGEQVLCPGGAVVLTAVPIPAAATYQWSTGATTPTLRVTQPGTYSVVVTFADGQTRTAQHQVTAFAASLTIAGDSVLCAAGTPLTLAATTTGASAYQWSTGTTTPTIAVSQPGLYTVVATYPSGCTAQARLRVLASPVLPAFSLGADTTLCEGAQLLLRAPTLRGVTYRWSDGSAGATLAVQQAGSYSLTVASACTSQTATRRIATKSCLLLPNIITPNGDGLNDRFRVAGLVGTGWQLLVYNRWGQQVYQAADYRHEWGEQAAPGLYYYHLRQATTNTAYQGWVEVRP</sequence>
<organism evidence="1 2">
    <name type="scientific">Hymenobacter polaris</name>
    <dbReference type="NCBI Taxonomy" id="2682546"/>
    <lineage>
        <taxon>Bacteria</taxon>
        <taxon>Pseudomonadati</taxon>
        <taxon>Bacteroidota</taxon>
        <taxon>Cytophagia</taxon>
        <taxon>Cytophagales</taxon>
        <taxon>Hymenobacteraceae</taxon>
        <taxon>Hymenobacter</taxon>
    </lineage>
</organism>